<keyword evidence="3" id="KW-1185">Reference proteome</keyword>
<dbReference type="AlphaFoldDB" id="A0A1I5C2Z1"/>
<dbReference type="Proteomes" id="UP000183107">
    <property type="component" value="Unassembled WGS sequence"/>
</dbReference>
<feature type="region of interest" description="Disordered" evidence="1">
    <location>
        <begin position="78"/>
        <end position="105"/>
    </location>
</feature>
<accession>A0A1I5C2Z1</accession>
<name>A0A1I5C2Z1_9PROT</name>
<evidence type="ECO:0000256" key="1">
    <source>
        <dbReference type="SAM" id="MobiDB-lite"/>
    </source>
</evidence>
<organism evidence="2 3">
    <name type="scientific">Nitrosospira briensis</name>
    <dbReference type="NCBI Taxonomy" id="35799"/>
    <lineage>
        <taxon>Bacteria</taxon>
        <taxon>Pseudomonadati</taxon>
        <taxon>Pseudomonadota</taxon>
        <taxon>Betaproteobacteria</taxon>
        <taxon>Nitrosomonadales</taxon>
        <taxon>Nitrosomonadaceae</taxon>
        <taxon>Nitrosospira</taxon>
    </lineage>
</organism>
<evidence type="ECO:0000313" key="2">
    <source>
        <dbReference type="EMBL" id="SFN81246.1"/>
    </source>
</evidence>
<protein>
    <submittedName>
        <fullName evidence="2">Uncharacterized protein</fullName>
    </submittedName>
</protein>
<evidence type="ECO:0000313" key="3">
    <source>
        <dbReference type="Proteomes" id="UP000183107"/>
    </source>
</evidence>
<dbReference type="EMBL" id="FOVJ01000003">
    <property type="protein sequence ID" value="SFN81246.1"/>
    <property type="molecule type" value="Genomic_DNA"/>
</dbReference>
<reference evidence="3" key="1">
    <citation type="submission" date="2016-10" db="EMBL/GenBank/DDBJ databases">
        <authorList>
            <person name="Varghese N."/>
        </authorList>
    </citation>
    <scope>NUCLEOTIDE SEQUENCE [LARGE SCALE GENOMIC DNA]</scope>
    <source>
        <strain evidence="3">Nsp8</strain>
    </source>
</reference>
<gene>
    <name evidence="2" type="ORF">SAMN05216386_1937</name>
</gene>
<sequence>MKITEGWELAQGVAGYRLLYSDGSTVFIDRSPNSFELQECMIEPVMMATPPAQEDEPLEELTCCDGCRRRVVPEVPYQTQPLRNKTKESGGGSNEAVLPGAVVGN</sequence>
<proteinExistence type="predicted"/>